<comment type="caution">
    <text evidence="2">The sequence shown here is derived from an EMBL/GenBank/DDBJ whole genome shotgun (WGS) entry which is preliminary data.</text>
</comment>
<reference evidence="2 3" key="1">
    <citation type="submission" date="2018-01" db="EMBL/GenBank/DDBJ databases">
        <title>Metagenomic assembled genomes from two thermal pools in the Uzon Caldera, Kamchatka, Russia.</title>
        <authorList>
            <person name="Wilkins L."/>
            <person name="Ettinger C."/>
        </authorList>
    </citation>
    <scope>NUCLEOTIDE SEQUENCE [LARGE SCALE GENOMIC DNA]</scope>
    <source>
        <strain evidence="2">ZAV-02</strain>
    </source>
</reference>
<feature type="region of interest" description="Disordered" evidence="1">
    <location>
        <begin position="533"/>
        <end position="554"/>
    </location>
</feature>
<evidence type="ECO:0000313" key="3">
    <source>
        <dbReference type="Proteomes" id="UP000243376"/>
    </source>
</evidence>
<dbReference type="Proteomes" id="UP000243376">
    <property type="component" value="Unassembled WGS sequence"/>
</dbReference>
<evidence type="ECO:0000256" key="1">
    <source>
        <dbReference type="SAM" id="MobiDB-lite"/>
    </source>
</evidence>
<proteinExistence type="predicted"/>
<organism evidence="2 3">
    <name type="scientific">Chloroflexus aggregans</name>
    <dbReference type="NCBI Taxonomy" id="152260"/>
    <lineage>
        <taxon>Bacteria</taxon>
        <taxon>Bacillati</taxon>
        <taxon>Chloroflexota</taxon>
        <taxon>Chloroflexia</taxon>
        <taxon>Chloroflexales</taxon>
        <taxon>Chloroflexineae</taxon>
        <taxon>Chloroflexaceae</taxon>
        <taxon>Chloroflexus</taxon>
    </lineage>
</organism>
<gene>
    <name evidence="2" type="ORF">C0184_03440</name>
</gene>
<dbReference type="EMBL" id="PNIQ01000228">
    <property type="protein sequence ID" value="PMP84580.1"/>
    <property type="molecule type" value="Genomic_DNA"/>
</dbReference>
<accession>A0A2J6XAH6</accession>
<evidence type="ECO:0008006" key="4">
    <source>
        <dbReference type="Google" id="ProtNLM"/>
    </source>
</evidence>
<name>A0A2J6XAH6_9CHLR</name>
<evidence type="ECO:0000313" key="2">
    <source>
        <dbReference type="EMBL" id="PMP84580.1"/>
    </source>
</evidence>
<feature type="compositionally biased region" description="Acidic residues" evidence="1">
    <location>
        <begin position="599"/>
        <end position="619"/>
    </location>
</feature>
<protein>
    <recommendedName>
        <fullName evidence="4">Type I-B CRISPR-associated protein Cas8b1/Cst1</fullName>
    </recommendedName>
</protein>
<dbReference type="AlphaFoldDB" id="A0A2J6XAH6"/>
<feature type="region of interest" description="Disordered" evidence="1">
    <location>
        <begin position="596"/>
        <end position="619"/>
    </location>
</feature>
<sequence>MTTSSIYRHEYYVEKRTGSFADNLVTFGLAYILDSIANRQAQVTIKDAGPHFTVSCEPPLQANWVTNCQFFTGAFMLITLDRKKNQKLIKGTDIPITDVAAMPGIALDYEQEKKNNAQYWEWRKRVGNQWQTMQPPVEPHPDWELFRAINPSALQANNSAAAEWWRGRTKFAELLKMVLMYASQLPNDEVGAARYWIEVCKQYNLSPKKEITASQLTNPTQGKGIATTKAVFASPGNLKQFWLIEYLKWVGLRWAGFTRLIKNSKDRKVYVLAPHHLDWEHHLEIRKRFHTLMIGSGGAIQLDALVALHYTKAMLDYVHVTQQNSLLNSLFGSSHGVNKAVYGLDSAYYKDLGQSAAMMNIARIGLPTWVQPQQLADIARYKAVLDEHILIVRSLDENKGEEYELLRLYRDFLSARDLYALLAFTDAYAGFVIQRDKLAPQLTVQNLEVIMSSLAPPLSKITQSRGFRNLAYAIRMATVEAHRRNLKRNQGKYDISYEVRYGLGQELLRKAAYRNEFIIALSEFIHDYNAENARKRERQERESGNDRPRGSRSDVSIHDIDDILALMDEYGDPQMIASLLVAYGYASTYQRDETYAGLEETDESVSVDDSDVQDIEEEE</sequence>